<accession>A0ABW2RXN0</accession>
<proteinExistence type="predicted"/>
<gene>
    <name evidence="2" type="primary">aztD</name>
    <name evidence="2" type="ORF">ACFQS9_09015</name>
</gene>
<dbReference type="SUPFAM" id="SSF50969">
    <property type="entry name" value="YVTN repeat-like/Quinoprotein amine dehydrogenase"/>
    <property type="match status" value="1"/>
</dbReference>
<dbReference type="InterPro" id="IPR015943">
    <property type="entry name" value="WD40/YVTN_repeat-like_dom_sf"/>
</dbReference>
<dbReference type="Gene3D" id="2.130.10.10">
    <property type="entry name" value="YVTN repeat-like/Quinoprotein amine dehydrogenase"/>
    <property type="match status" value="1"/>
</dbReference>
<evidence type="ECO:0000313" key="3">
    <source>
        <dbReference type="Proteomes" id="UP001596484"/>
    </source>
</evidence>
<comment type="caution">
    <text evidence="2">The sequence shown here is derived from an EMBL/GenBank/DDBJ whole genome shotgun (WGS) entry which is preliminary data.</text>
</comment>
<reference evidence="3" key="1">
    <citation type="journal article" date="2019" name="Int. J. Syst. Evol. Microbiol.">
        <title>The Global Catalogue of Microorganisms (GCM) 10K type strain sequencing project: providing services to taxonomists for standard genome sequencing and annotation.</title>
        <authorList>
            <consortium name="The Broad Institute Genomics Platform"/>
            <consortium name="The Broad Institute Genome Sequencing Center for Infectious Disease"/>
            <person name="Wu L."/>
            <person name="Ma J."/>
        </authorList>
    </citation>
    <scope>NUCLEOTIDE SEQUENCE [LARGE SCALE GENOMIC DNA]</scope>
    <source>
        <strain evidence="3">ICMP 19430</strain>
    </source>
</reference>
<sequence>MTQTLPARSRAAAASAALATVLLAGCSSGIDSDRQAVVAEDPETAAPVEASHAVPRLAVSYAGGVLVLDAASLEVVGQVPVDGFTRLNPAGDGRHVLVTAADAFRVLDVGTWSEPHGDHSHHYTSAPAFTGTEFAARKPGHVVRHAGRTALFHDGSGLVETFDPRGLADGKPAVDSHTTAEPHHGVAVELANGGLITTLGNEEERTGIVVLDRDRREVARDERCPGVHGEAAAANEVILFGCQDGALVYRDGLIAKITSPDAYGRIGNQAGAEASDVVLGDYKTDRDAELERPQRVMLVNTTTAALTPVDLGTSYTFRSLGRGPRGEALVLGTDGRLHVIDQNTGAVTNRIPVLGVWSEPDEWQSPRPALFVDGGTAYVSDPATSSLHAVDLGSGAVVRSTVLPQSPIELTGVSG</sequence>
<protein>
    <submittedName>
        <fullName evidence="2">Zinc metallochaperone AztD</fullName>
    </submittedName>
</protein>
<feature type="signal peptide" evidence="1">
    <location>
        <begin position="1"/>
        <end position="24"/>
    </location>
</feature>
<evidence type="ECO:0000313" key="2">
    <source>
        <dbReference type="EMBL" id="MFC7448028.1"/>
    </source>
</evidence>
<keyword evidence="3" id="KW-1185">Reference proteome</keyword>
<dbReference type="EMBL" id="JBHTCS010000011">
    <property type="protein sequence ID" value="MFC7448028.1"/>
    <property type="molecule type" value="Genomic_DNA"/>
</dbReference>
<evidence type="ECO:0000256" key="1">
    <source>
        <dbReference type="SAM" id="SignalP"/>
    </source>
</evidence>
<dbReference type="RefSeq" id="WP_378403697.1">
    <property type="nucleotide sequence ID" value="NZ_JBHTCS010000011.1"/>
</dbReference>
<feature type="chain" id="PRO_5046832832" evidence="1">
    <location>
        <begin position="25"/>
        <end position="415"/>
    </location>
</feature>
<dbReference type="Proteomes" id="UP001596484">
    <property type="component" value="Unassembled WGS sequence"/>
</dbReference>
<dbReference type="InterPro" id="IPR047697">
    <property type="entry name" value="AztD-like"/>
</dbReference>
<organism evidence="2 3">
    <name type="scientific">Rhodococcus daqingensis</name>
    <dbReference type="NCBI Taxonomy" id="2479363"/>
    <lineage>
        <taxon>Bacteria</taxon>
        <taxon>Bacillati</taxon>
        <taxon>Actinomycetota</taxon>
        <taxon>Actinomycetes</taxon>
        <taxon>Mycobacteriales</taxon>
        <taxon>Nocardiaceae</taxon>
        <taxon>Rhodococcus</taxon>
    </lineage>
</organism>
<dbReference type="InterPro" id="IPR011044">
    <property type="entry name" value="Quino_amine_DH_bsu"/>
</dbReference>
<dbReference type="NCBIfam" id="NF038015">
    <property type="entry name" value="AztD"/>
    <property type="match status" value="1"/>
</dbReference>
<keyword evidence="1" id="KW-0732">Signal</keyword>
<name>A0ABW2RXN0_9NOCA</name>